<comment type="catalytic activity">
    <reaction evidence="1 10">
        <text>UDP-alpha-D-glucose = UDP-alpha-D-galactose</text>
        <dbReference type="Rhea" id="RHEA:22168"/>
        <dbReference type="ChEBI" id="CHEBI:58885"/>
        <dbReference type="ChEBI" id="CHEBI:66914"/>
        <dbReference type="EC" id="5.1.3.2"/>
    </reaction>
</comment>
<dbReference type="Gene3D" id="3.40.50.720">
    <property type="entry name" value="NAD(P)-binding Rossmann-like Domain"/>
    <property type="match status" value="1"/>
</dbReference>
<dbReference type="GO" id="GO:0005829">
    <property type="term" value="C:cytosol"/>
    <property type="evidence" value="ECO:0007669"/>
    <property type="project" value="TreeGrafter"/>
</dbReference>
<evidence type="ECO:0000256" key="7">
    <source>
        <dbReference type="ARBA" id="ARBA00037676"/>
    </source>
</evidence>
<comment type="similarity">
    <text evidence="8">In the N-terminal section; belongs to the NAD(P)-dependent epimerase/dehydratase family.</text>
</comment>
<dbReference type="PANTHER" id="PTHR43725">
    <property type="entry name" value="UDP-GLUCOSE 4-EPIMERASE"/>
    <property type="match status" value="1"/>
</dbReference>
<comment type="pathway">
    <text evidence="3 10">Carbohydrate metabolism; galactose metabolism.</text>
</comment>
<keyword evidence="6 10" id="KW-0413">Isomerase</keyword>
<keyword evidence="5 10" id="KW-0520">NAD</keyword>
<evidence type="ECO:0000256" key="2">
    <source>
        <dbReference type="ARBA" id="ARBA00001911"/>
    </source>
</evidence>
<evidence type="ECO:0000256" key="10">
    <source>
        <dbReference type="RuleBase" id="RU366046"/>
    </source>
</evidence>
<proteinExistence type="inferred from homology"/>
<evidence type="ECO:0000313" key="12">
    <source>
        <dbReference type="EMBL" id="ODV91533.1"/>
    </source>
</evidence>
<dbReference type="Gene3D" id="3.90.25.10">
    <property type="entry name" value="UDP-galactose 4-epimerase, domain 1"/>
    <property type="match status" value="1"/>
</dbReference>
<gene>
    <name evidence="12" type="ORF">CANCADRAFT_147300</name>
</gene>
<comment type="pathway">
    <text evidence="4">Carbohydrate metabolism; hexose metabolism.</text>
</comment>
<comment type="subunit">
    <text evidence="10">Homodimer.</text>
</comment>
<protein>
    <recommendedName>
        <fullName evidence="10">UDP-glucose 4-epimerase</fullName>
        <ecNumber evidence="10">5.1.3.2</ecNumber>
    </recommendedName>
</protein>
<dbReference type="InterPro" id="IPR005886">
    <property type="entry name" value="UDP_G4E"/>
</dbReference>
<dbReference type="AlphaFoldDB" id="A0A1E4TIH2"/>
<name>A0A1E4TIH2_9ASCO</name>
<keyword evidence="13" id="KW-1185">Reference proteome</keyword>
<accession>A0A1E4TIH2</accession>
<evidence type="ECO:0000313" key="13">
    <source>
        <dbReference type="Proteomes" id="UP000095023"/>
    </source>
</evidence>
<evidence type="ECO:0000256" key="1">
    <source>
        <dbReference type="ARBA" id="ARBA00000083"/>
    </source>
</evidence>
<dbReference type="EC" id="5.1.3.2" evidence="10"/>
<comment type="similarity">
    <text evidence="10">Belongs to the NAD(P)-dependent epimerase/dehydratase family.</text>
</comment>
<feature type="domain" description="NAD(P)-binding" evidence="11">
    <location>
        <begin position="4"/>
        <end position="338"/>
    </location>
</feature>
<evidence type="ECO:0000256" key="4">
    <source>
        <dbReference type="ARBA" id="ARBA00005028"/>
    </source>
</evidence>
<evidence type="ECO:0000256" key="5">
    <source>
        <dbReference type="ARBA" id="ARBA00023027"/>
    </source>
</evidence>
<dbReference type="EMBL" id="KV453841">
    <property type="protein sequence ID" value="ODV91533.1"/>
    <property type="molecule type" value="Genomic_DNA"/>
</dbReference>
<keyword evidence="10" id="KW-0119">Carbohydrate metabolism</keyword>
<dbReference type="SUPFAM" id="SSF51735">
    <property type="entry name" value="NAD(P)-binding Rossmann-fold domains"/>
    <property type="match status" value="1"/>
</dbReference>
<evidence type="ECO:0000256" key="6">
    <source>
        <dbReference type="ARBA" id="ARBA00023235"/>
    </source>
</evidence>
<dbReference type="GO" id="GO:0006012">
    <property type="term" value="P:galactose metabolic process"/>
    <property type="evidence" value="ECO:0007669"/>
    <property type="project" value="UniProtKB-UniPathway"/>
</dbReference>
<dbReference type="Pfam" id="PF16363">
    <property type="entry name" value="GDP_Man_Dehyd"/>
    <property type="match status" value="1"/>
</dbReference>
<sequence>MAVLVTGGAGYIGSFTVLQLLLADYQVVVIDNLYNSSVEALERVKFLAGSKAKNFLAFYENDIRDKQGLEKIFAEQTIDSIIHFAALKAVGESSVIPLDYYSVNVNGTIELLQAAKKSDTCRSIVFSSSATVYGDATRIPGMIPIPENCPLDPTNPYGRTKFFIEQIIADHVNAERNAGKPWNAAILRYFNPVGAHPSGILGEDPQGVPLNLLPILGNVAVGKIEKLSVFGNDYPSKDGTPIRDYIHVIDLAKGHIAAVNYMKEHSDTPIKYWNLGTGKGSTVFDIIHAFSKTVGRDLPYEIKGRRAGDVLDLTADPSLANKELNWKTELTLQDACEDLWRWVSNNPDGYRKPYPASLNPQPLA</sequence>
<evidence type="ECO:0000256" key="3">
    <source>
        <dbReference type="ARBA" id="ARBA00004947"/>
    </source>
</evidence>
<comment type="cofactor">
    <cofactor evidence="2 10">
        <name>NAD(+)</name>
        <dbReference type="ChEBI" id="CHEBI:57540"/>
    </cofactor>
</comment>
<evidence type="ECO:0000256" key="9">
    <source>
        <dbReference type="ARBA" id="ARBA00038238"/>
    </source>
</evidence>
<dbReference type="GO" id="GO:0003978">
    <property type="term" value="F:UDP-glucose 4-epimerase activity"/>
    <property type="evidence" value="ECO:0007669"/>
    <property type="project" value="UniProtKB-UniRule"/>
</dbReference>
<reference evidence="13" key="1">
    <citation type="submission" date="2016-02" db="EMBL/GenBank/DDBJ databases">
        <title>Comparative genomics of biotechnologically important yeasts.</title>
        <authorList>
            <consortium name="DOE Joint Genome Institute"/>
            <person name="Riley R."/>
            <person name="Haridas S."/>
            <person name="Wolfe K.H."/>
            <person name="Lopes M.R."/>
            <person name="Hittinger C.T."/>
            <person name="Goker M."/>
            <person name="Salamov A."/>
            <person name="Wisecaver J."/>
            <person name="Long T.M."/>
            <person name="Aerts A.L."/>
            <person name="Barry K."/>
            <person name="Choi C."/>
            <person name="Clum A."/>
            <person name="Coughlan A.Y."/>
            <person name="Deshpande S."/>
            <person name="Douglass A.P."/>
            <person name="Hanson S.J."/>
            <person name="Klenk H.-P."/>
            <person name="Labutti K."/>
            <person name="Lapidus A."/>
            <person name="Lindquist E."/>
            <person name="Lipzen A."/>
            <person name="Meier-Kolthoff J.P."/>
            <person name="Ohm R.A."/>
            <person name="Otillar R.P."/>
            <person name="Pangilinan J."/>
            <person name="Peng Y."/>
            <person name="Rokas A."/>
            <person name="Rosa C.A."/>
            <person name="Scheuner C."/>
            <person name="Sibirny A.A."/>
            <person name="Slot J.C."/>
            <person name="Stielow J.B."/>
            <person name="Sun H."/>
            <person name="Kurtzman C.P."/>
            <person name="Blackwell M."/>
            <person name="Jeffries T.W."/>
            <person name="Grigoriev I.V."/>
        </authorList>
    </citation>
    <scope>NUCLEOTIDE SEQUENCE [LARGE SCALE GENOMIC DNA]</scope>
    <source>
        <strain evidence="13">NRRL Y-17796</strain>
    </source>
</reference>
<dbReference type="Proteomes" id="UP000095023">
    <property type="component" value="Unassembled WGS sequence"/>
</dbReference>
<evidence type="ECO:0000259" key="11">
    <source>
        <dbReference type="Pfam" id="PF16363"/>
    </source>
</evidence>
<dbReference type="UniPathway" id="UPA00214"/>
<dbReference type="InterPro" id="IPR036291">
    <property type="entry name" value="NAD(P)-bd_dom_sf"/>
</dbReference>
<dbReference type="CDD" id="cd05247">
    <property type="entry name" value="UDP_G4E_1_SDR_e"/>
    <property type="match status" value="1"/>
</dbReference>
<organism evidence="12 13">
    <name type="scientific">Tortispora caseinolytica NRRL Y-17796</name>
    <dbReference type="NCBI Taxonomy" id="767744"/>
    <lineage>
        <taxon>Eukaryota</taxon>
        <taxon>Fungi</taxon>
        <taxon>Dikarya</taxon>
        <taxon>Ascomycota</taxon>
        <taxon>Saccharomycotina</taxon>
        <taxon>Trigonopsidomycetes</taxon>
        <taxon>Trigonopsidales</taxon>
        <taxon>Trigonopsidaceae</taxon>
        <taxon>Tortispora</taxon>
    </lineage>
</organism>
<comment type="similarity">
    <text evidence="9">In the C-terminal section; belongs to the aldose epimerase family.</text>
</comment>
<dbReference type="OrthoDB" id="9402762at2759"/>
<dbReference type="NCBIfam" id="NF007956">
    <property type="entry name" value="PRK10675.1"/>
    <property type="match status" value="1"/>
</dbReference>
<dbReference type="NCBIfam" id="TIGR01179">
    <property type="entry name" value="galE"/>
    <property type="match status" value="1"/>
</dbReference>
<dbReference type="PANTHER" id="PTHR43725:SF47">
    <property type="entry name" value="UDP-GLUCOSE 4-EPIMERASE"/>
    <property type="match status" value="1"/>
</dbReference>
<comment type="function">
    <text evidence="7">Mutarotase converts alpha-aldose to the beta-anomer. It is active on D-glucose, L-arabinose, D-xylose, D-galactose, maltose and lactose.</text>
</comment>
<dbReference type="InterPro" id="IPR016040">
    <property type="entry name" value="NAD(P)-bd_dom"/>
</dbReference>
<evidence type="ECO:0000256" key="8">
    <source>
        <dbReference type="ARBA" id="ARBA00037955"/>
    </source>
</evidence>